<evidence type="ECO:0000256" key="2">
    <source>
        <dbReference type="SAM" id="Phobius"/>
    </source>
</evidence>
<dbReference type="Proteomes" id="UP001433268">
    <property type="component" value="Unassembled WGS sequence"/>
</dbReference>
<evidence type="ECO:0000256" key="1">
    <source>
        <dbReference type="SAM" id="MobiDB-lite"/>
    </source>
</evidence>
<accession>A0ABR1VWL2</accession>
<keyword evidence="2" id="KW-1133">Transmembrane helix</keyword>
<dbReference type="EMBL" id="JAQQWN010000007">
    <property type="protein sequence ID" value="KAK8075646.1"/>
    <property type="molecule type" value="Genomic_DNA"/>
</dbReference>
<proteinExistence type="predicted"/>
<protein>
    <submittedName>
        <fullName evidence="3">Uncharacterized protein</fullName>
    </submittedName>
</protein>
<reference evidence="3 4" key="1">
    <citation type="submission" date="2023-01" db="EMBL/GenBank/DDBJ databases">
        <title>Analysis of 21 Apiospora genomes using comparative genomics revels a genus with tremendous synthesis potential of carbohydrate active enzymes and secondary metabolites.</title>
        <authorList>
            <person name="Sorensen T."/>
        </authorList>
    </citation>
    <scope>NUCLEOTIDE SEQUENCE [LARGE SCALE GENOMIC DNA]</scope>
    <source>
        <strain evidence="3 4">CBS 114990</strain>
    </source>
</reference>
<sequence length="346" mass="36379">MPLLARPSSGMIWWPVTTLKRGYNGTNSANRAGYQQGGVSVKVTAQEDDGVAFSYSSPTTTDGFHVSVSAPAPTPSTSTSSLPSLHATITPTKEPDAISSHSLPRTTTPSGLGILAEAAAAVTTPETLPSSATAQLSAVPLLSTTLEPTHATPTDNPMNLPSTDRGNGLSPDEITIIVAVVISFSVFLLLLATAIRCAILQRRKHEARERARRIQARNPMSRLPPALKKPPESSLHGASTARGGGHLTEDEPNLEDDNTEFRIVIRPPPGYQTPQSGATTPIDSHHYPPGSRPPSARAFGMPAAGCATPNEGGHHWSLDTENGSVLSGSTRKINLNRLSITTTESG</sequence>
<feature type="region of interest" description="Disordered" evidence="1">
    <location>
        <begin position="147"/>
        <end position="166"/>
    </location>
</feature>
<gene>
    <name evidence="3" type="ORF">PG997_010309</name>
</gene>
<feature type="compositionally biased region" description="Polar residues" evidence="1">
    <location>
        <begin position="272"/>
        <end position="282"/>
    </location>
</feature>
<feature type="region of interest" description="Disordered" evidence="1">
    <location>
        <begin position="209"/>
        <end position="254"/>
    </location>
</feature>
<dbReference type="GeneID" id="92047684"/>
<name>A0ABR1VWL2_9PEZI</name>
<keyword evidence="2" id="KW-0812">Transmembrane</keyword>
<comment type="caution">
    <text evidence="3">The sequence shown here is derived from an EMBL/GenBank/DDBJ whole genome shotgun (WGS) entry which is preliminary data.</text>
</comment>
<feature type="transmembrane region" description="Helical" evidence="2">
    <location>
        <begin position="174"/>
        <end position="199"/>
    </location>
</feature>
<evidence type="ECO:0000313" key="3">
    <source>
        <dbReference type="EMBL" id="KAK8075646.1"/>
    </source>
</evidence>
<feature type="region of interest" description="Disordered" evidence="1">
    <location>
        <begin position="271"/>
        <end position="293"/>
    </location>
</feature>
<keyword evidence="2" id="KW-0472">Membrane</keyword>
<organism evidence="3 4">
    <name type="scientific">Apiospora hydei</name>
    <dbReference type="NCBI Taxonomy" id="1337664"/>
    <lineage>
        <taxon>Eukaryota</taxon>
        <taxon>Fungi</taxon>
        <taxon>Dikarya</taxon>
        <taxon>Ascomycota</taxon>
        <taxon>Pezizomycotina</taxon>
        <taxon>Sordariomycetes</taxon>
        <taxon>Xylariomycetidae</taxon>
        <taxon>Amphisphaeriales</taxon>
        <taxon>Apiosporaceae</taxon>
        <taxon>Apiospora</taxon>
    </lineage>
</organism>
<evidence type="ECO:0000313" key="4">
    <source>
        <dbReference type="Proteomes" id="UP001433268"/>
    </source>
</evidence>
<dbReference type="RefSeq" id="XP_066666586.1">
    <property type="nucleotide sequence ID" value="XM_066814624.1"/>
</dbReference>
<keyword evidence="4" id="KW-1185">Reference proteome</keyword>
<feature type="compositionally biased region" description="Polar residues" evidence="1">
    <location>
        <begin position="147"/>
        <end position="165"/>
    </location>
</feature>